<organism evidence="2 3">
    <name type="scientific">Petrolisthes manimaculis</name>
    <dbReference type="NCBI Taxonomy" id="1843537"/>
    <lineage>
        <taxon>Eukaryota</taxon>
        <taxon>Metazoa</taxon>
        <taxon>Ecdysozoa</taxon>
        <taxon>Arthropoda</taxon>
        <taxon>Crustacea</taxon>
        <taxon>Multicrustacea</taxon>
        <taxon>Malacostraca</taxon>
        <taxon>Eumalacostraca</taxon>
        <taxon>Eucarida</taxon>
        <taxon>Decapoda</taxon>
        <taxon>Pleocyemata</taxon>
        <taxon>Anomura</taxon>
        <taxon>Galatheoidea</taxon>
        <taxon>Porcellanidae</taxon>
        <taxon>Petrolisthes</taxon>
    </lineage>
</organism>
<accession>A0AAE1PUZ4</accession>
<proteinExistence type="predicted"/>
<keyword evidence="3" id="KW-1185">Reference proteome</keyword>
<dbReference type="Proteomes" id="UP001292094">
    <property type="component" value="Unassembled WGS sequence"/>
</dbReference>
<gene>
    <name evidence="2" type="ORF">Pmani_014096</name>
</gene>
<dbReference type="AlphaFoldDB" id="A0AAE1PUZ4"/>
<feature type="compositionally biased region" description="Basic and acidic residues" evidence="1">
    <location>
        <begin position="1"/>
        <end position="14"/>
    </location>
</feature>
<sequence>MWDHLSESTSRELGRGWSGNGEGKKWMRLRRRREAHLEDVKYVLVCKVVGGRDSVASVSNIGQEGKSSRCGWGRLCHSGKFSGGG</sequence>
<evidence type="ECO:0000313" key="3">
    <source>
        <dbReference type="Proteomes" id="UP001292094"/>
    </source>
</evidence>
<feature type="region of interest" description="Disordered" evidence="1">
    <location>
        <begin position="1"/>
        <end position="23"/>
    </location>
</feature>
<evidence type="ECO:0000313" key="2">
    <source>
        <dbReference type="EMBL" id="KAK4314621.1"/>
    </source>
</evidence>
<protein>
    <submittedName>
        <fullName evidence="2">Uncharacterized protein</fullName>
    </submittedName>
</protein>
<evidence type="ECO:0000256" key="1">
    <source>
        <dbReference type="SAM" id="MobiDB-lite"/>
    </source>
</evidence>
<reference evidence="2" key="1">
    <citation type="submission" date="2023-11" db="EMBL/GenBank/DDBJ databases">
        <title>Genome assemblies of two species of porcelain crab, Petrolisthes cinctipes and Petrolisthes manimaculis (Anomura: Porcellanidae).</title>
        <authorList>
            <person name="Angst P."/>
        </authorList>
    </citation>
    <scope>NUCLEOTIDE SEQUENCE</scope>
    <source>
        <strain evidence="2">PB745_02</strain>
        <tissue evidence="2">Gill</tissue>
    </source>
</reference>
<comment type="caution">
    <text evidence="2">The sequence shown here is derived from an EMBL/GenBank/DDBJ whole genome shotgun (WGS) entry which is preliminary data.</text>
</comment>
<name>A0AAE1PUZ4_9EUCA</name>
<dbReference type="EMBL" id="JAWZYT010001203">
    <property type="protein sequence ID" value="KAK4314621.1"/>
    <property type="molecule type" value="Genomic_DNA"/>
</dbReference>